<protein>
    <submittedName>
        <fullName evidence="2">Uncharacterized protein</fullName>
    </submittedName>
</protein>
<keyword evidence="1" id="KW-0472">Membrane</keyword>
<accession>A0A7I7QMM2</accession>
<feature type="transmembrane region" description="Helical" evidence="1">
    <location>
        <begin position="60"/>
        <end position="80"/>
    </location>
</feature>
<dbReference type="EMBL" id="AP022588">
    <property type="protein sequence ID" value="BBY27542.1"/>
    <property type="molecule type" value="Genomic_DNA"/>
</dbReference>
<dbReference type="RefSeq" id="WP_163796418.1">
    <property type="nucleotide sequence ID" value="NZ_AP022588.1"/>
</dbReference>
<dbReference type="Proteomes" id="UP000467193">
    <property type="component" value="Chromosome"/>
</dbReference>
<evidence type="ECO:0000313" key="3">
    <source>
        <dbReference type="Proteomes" id="UP000467193"/>
    </source>
</evidence>
<dbReference type="KEGG" id="msei:MSEDJ_16380"/>
<reference evidence="2 3" key="1">
    <citation type="journal article" date="2019" name="Emerg. Microbes Infect.">
        <title>Comprehensive subspecies identification of 175 nontuberculous mycobacteria species based on 7547 genomic profiles.</title>
        <authorList>
            <person name="Matsumoto Y."/>
            <person name="Kinjo T."/>
            <person name="Motooka D."/>
            <person name="Nabeya D."/>
            <person name="Jung N."/>
            <person name="Uechi K."/>
            <person name="Horii T."/>
            <person name="Iida T."/>
            <person name="Fujita J."/>
            <person name="Nakamura S."/>
        </authorList>
    </citation>
    <scope>NUCLEOTIDE SEQUENCE [LARGE SCALE GENOMIC DNA]</scope>
    <source>
        <strain evidence="2 3">JCM 17899</strain>
    </source>
</reference>
<gene>
    <name evidence="2" type="ORF">MSEDJ_16380</name>
</gene>
<keyword evidence="1" id="KW-0812">Transmembrane</keyword>
<keyword evidence="1" id="KW-1133">Transmembrane helix</keyword>
<sequence length="377" mass="40844">MDLRWPLLLVLVVVAIGVVGFLAIKRTRHGWQGELPLLARSYRLTSLPEYQRALRLHERVSAAALVVSIVATAALIGATARPTWTYDPRADDTNTPHVDIMLCFGPGSSLYGGTLSDLRPLFETLGGIVETFGNQRIGMTNSLYRAFPMTADREWVAERFGEIVGVMKEVDAPKNGYDYVDRLGYFEAKAPAYGSGPPAFTPTVLDTLAMCATGLPAVGSDNGRGRMILYFGDAELPDDPGTYTFSFTPPAATPLFSKATLEDTVKTAGIQVNAVVPEMSTQPLGFVEKLVGDTGGQHIEYTQLSSEEAADRGKADKQQEEISKAVEKILDNPPPSALDQVQQSAALPFDWDVPDLLLQLALVASIALAALRWGMRL</sequence>
<evidence type="ECO:0000256" key="1">
    <source>
        <dbReference type="SAM" id="Phobius"/>
    </source>
</evidence>
<keyword evidence="3" id="KW-1185">Reference proteome</keyword>
<name>A0A7I7QMM2_9MYCO</name>
<organism evidence="2 3">
    <name type="scientific">Mycolicibacterium sediminis</name>
    <dbReference type="NCBI Taxonomy" id="1286180"/>
    <lineage>
        <taxon>Bacteria</taxon>
        <taxon>Bacillati</taxon>
        <taxon>Actinomycetota</taxon>
        <taxon>Actinomycetes</taxon>
        <taxon>Mycobacteriales</taxon>
        <taxon>Mycobacteriaceae</taxon>
        <taxon>Mycolicibacterium</taxon>
    </lineage>
</organism>
<evidence type="ECO:0000313" key="2">
    <source>
        <dbReference type="EMBL" id="BBY27542.1"/>
    </source>
</evidence>
<dbReference type="AlphaFoldDB" id="A0A7I7QMM2"/>
<feature type="transmembrane region" description="Helical" evidence="1">
    <location>
        <begin position="6"/>
        <end position="24"/>
    </location>
</feature>
<proteinExistence type="predicted"/>